<comment type="catalytic activity">
    <reaction evidence="5">
        <text>beta-D-GlcNAc-(1-&gt;4)-Mur2Ac(oyl-L-Ala-gamma-D-O-P-Glu-L-Lys-D-Ala-D-Ala)-di-trans,octa-cis-undecaprenyl diphosphate + NH4(+) = beta-D-GlcNAc-(1-&gt;4)-Mur2Ac(oyl-L-Ala-D-isoglutaminyl-L-Lys-D-Ala-D-Ala)-di-trans,octa-cis-undecaprenyl diphosphate + phosphate + H(+)</text>
        <dbReference type="Rhea" id="RHEA:57932"/>
        <dbReference type="ChEBI" id="CHEBI:15378"/>
        <dbReference type="ChEBI" id="CHEBI:28938"/>
        <dbReference type="ChEBI" id="CHEBI:43474"/>
        <dbReference type="ChEBI" id="CHEBI:62233"/>
        <dbReference type="ChEBI" id="CHEBI:143132"/>
    </reaction>
</comment>
<feature type="binding site" evidence="5">
    <location>
        <position position="213"/>
    </location>
    <ligand>
        <name>Zn(2+)</name>
        <dbReference type="ChEBI" id="CHEBI:29105"/>
    </ligand>
</feature>
<organism evidence="8 9">
    <name type="scientific">Thermosyntropha lipolytica DSM 11003</name>
    <dbReference type="NCBI Taxonomy" id="1123382"/>
    <lineage>
        <taxon>Bacteria</taxon>
        <taxon>Bacillati</taxon>
        <taxon>Bacillota</taxon>
        <taxon>Clostridia</taxon>
        <taxon>Eubacteriales</taxon>
        <taxon>Syntrophomonadaceae</taxon>
        <taxon>Thermosyntropha</taxon>
    </lineage>
</organism>
<keyword evidence="5" id="KW-0862">Zinc</keyword>
<proteinExistence type="inferred from homology"/>
<dbReference type="AlphaFoldDB" id="A0A1M5KB03"/>
<dbReference type="Gene3D" id="3.40.1190.10">
    <property type="entry name" value="Mur-like, catalytic domain"/>
    <property type="match status" value="1"/>
</dbReference>
<evidence type="ECO:0000256" key="3">
    <source>
        <dbReference type="ARBA" id="ARBA00022741"/>
    </source>
</evidence>
<keyword evidence="2 5" id="KW-0436">Ligase</keyword>
<keyword evidence="9" id="KW-1185">Reference proteome</keyword>
<dbReference type="GO" id="GO:0009252">
    <property type="term" value="P:peptidoglycan biosynthetic process"/>
    <property type="evidence" value="ECO:0007669"/>
    <property type="project" value="UniProtKB-UniRule"/>
</dbReference>
<dbReference type="InterPro" id="IPR013564">
    <property type="entry name" value="MurT_C"/>
</dbReference>
<reference evidence="9" key="1">
    <citation type="submission" date="2016-11" db="EMBL/GenBank/DDBJ databases">
        <authorList>
            <person name="Varghese N."/>
            <person name="Submissions S."/>
        </authorList>
    </citation>
    <scope>NUCLEOTIDE SEQUENCE [LARGE SCALE GENOMIC DNA]</scope>
    <source>
        <strain evidence="9">DSM 11003</strain>
    </source>
</reference>
<dbReference type="PROSITE" id="PS01011">
    <property type="entry name" value="FOLYLPOLYGLU_SYNT_1"/>
    <property type="match status" value="1"/>
</dbReference>
<dbReference type="InterPro" id="IPR013221">
    <property type="entry name" value="Mur_ligase_cen"/>
</dbReference>
<keyword evidence="5" id="KW-0479">Metal-binding</keyword>
<feature type="active site" evidence="5">
    <location>
        <position position="358"/>
    </location>
</feature>
<protein>
    <recommendedName>
        <fullName evidence="5">Lipid II isoglutaminyl synthase (glutamine-hydrolyzing) subunit MurT</fullName>
        <ecNumber evidence="5">6.3.5.13</ecNumber>
    </recommendedName>
</protein>
<dbReference type="Pfam" id="PF08353">
    <property type="entry name" value="MurT_C"/>
    <property type="match status" value="1"/>
</dbReference>
<dbReference type="STRING" id="1123382.SAMN02745221_00345"/>
<keyword evidence="3 5" id="KW-0547">Nucleotide-binding</keyword>
<evidence type="ECO:0000256" key="1">
    <source>
        <dbReference type="ARBA" id="ARBA00004752"/>
    </source>
</evidence>
<dbReference type="Proteomes" id="UP000242329">
    <property type="component" value="Unassembled WGS sequence"/>
</dbReference>
<dbReference type="GO" id="GO:0008360">
    <property type="term" value="P:regulation of cell shape"/>
    <property type="evidence" value="ECO:0007669"/>
    <property type="project" value="UniProtKB-KW"/>
</dbReference>
<dbReference type="EMBL" id="FQWY01000004">
    <property type="protein sequence ID" value="SHG49629.1"/>
    <property type="molecule type" value="Genomic_DNA"/>
</dbReference>
<evidence type="ECO:0000256" key="5">
    <source>
        <dbReference type="HAMAP-Rule" id="MF_02214"/>
    </source>
</evidence>
<dbReference type="GO" id="GO:0004326">
    <property type="term" value="F:tetrahydrofolylpolyglutamate synthase activity"/>
    <property type="evidence" value="ECO:0007669"/>
    <property type="project" value="InterPro"/>
</dbReference>
<accession>A0A1M5KB03</accession>
<feature type="binding site" evidence="5">
    <location>
        <position position="210"/>
    </location>
    <ligand>
        <name>Zn(2+)</name>
        <dbReference type="ChEBI" id="CHEBI:29105"/>
    </ligand>
</feature>
<dbReference type="GO" id="GO:0140282">
    <property type="term" value="F:carbon-nitrogen ligase activity on lipid II"/>
    <property type="evidence" value="ECO:0007669"/>
    <property type="project" value="UniProtKB-UniRule"/>
</dbReference>
<dbReference type="HAMAP" id="MF_02214">
    <property type="entry name" value="Lipid_II_synth_MurT"/>
    <property type="match status" value="1"/>
</dbReference>
<comment type="catalytic activity">
    <reaction evidence="5">
        <text>beta-D-GlcNAc-(1-&gt;4)-Mur2Ac(oyl-L-Ala-gamma-D-Glu-L-Lys-D-Ala-D-Ala)-di-trans,octa-cis-undecaprenyl diphosphate + ATP = beta-D-GlcNAc-(1-&gt;4)-Mur2Ac(oyl-L-Ala-gamma-D-O-P-Glu-L-Lys-D-Ala-D-Ala)-di-trans,octa-cis-undecaprenyl diphosphate + ADP</text>
        <dbReference type="Rhea" id="RHEA:59488"/>
        <dbReference type="ChEBI" id="CHEBI:30616"/>
        <dbReference type="ChEBI" id="CHEBI:60033"/>
        <dbReference type="ChEBI" id="CHEBI:143132"/>
        <dbReference type="ChEBI" id="CHEBI:456216"/>
    </reaction>
</comment>
<dbReference type="OrthoDB" id="9803907at2"/>
<keyword evidence="5" id="KW-0133">Cell shape</keyword>
<feature type="domain" description="Lipid II isoglutaminyl synthase (glutamine-hydrolyzing) subunit MurT C-terminal" evidence="7">
    <location>
        <begin position="322"/>
        <end position="432"/>
    </location>
</feature>
<dbReference type="InterPro" id="IPR036565">
    <property type="entry name" value="Mur-like_cat_sf"/>
</dbReference>
<comment type="subunit">
    <text evidence="5">Forms a heterodimer with GatD.</text>
</comment>
<sequence>MLRKIIAIMLGKIVWFILKILGRQATVLPGRVARLIDRDILKKLSRNISEEIIVITGTNGKTTTSNMLAGILKEKGYRIVHNQAGANMLTGITTAFIKETDIKGRKKHHYAILETDEANVPLLLNEVKPRMILITNFFRDQLDRYGELDHTVRLIKESIKGKSLELVLNADDPMVAHLASDTGATAWYYGFSDTDYDSLESRESREGRYCIFCGHEISYRRYHYAQLGSFFCPKCGYHNPEPHFTGYDLSLQGGISLRINDLKITSSYQGFYNAYNILAAVAAAKLLGIENEVIEQAIKKYLPPSGRMETFIINGKPAVLVLVKNPTGLNQTLHTLQYDKRSKDVFFALNDNAADGRDVSWIWDADVEMINDINYKMVICSGKRSGDIAVRMKYAGVDSERIIIRTLLKEGIEEALRSEGETAYILSTYTALFACRDILQELQTSASAGEKGSKSLSAV</sequence>
<dbReference type="GO" id="GO:0005524">
    <property type="term" value="F:ATP binding"/>
    <property type="evidence" value="ECO:0007669"/>
    <property type="project" value="UniProtKB-UniRule"/>
</dbReference>
<dbReference type="GO" id="GO:0008270">
    <property type="term" value="F:zinc ion binding"/>
    <property type="evidence" value="ECO:0007669"/>
    <property type="project" value="UniProtKB-UniRule"/>
</dbReference>
<comment type="pathway">
    <text evidence="1 5">Cell wall biogenesis; peptidoglycan biosynthesis.</text>
</comment>
<feature type="domain" description="Mur ligase central" evidence="6">
    <location>
        <begin position="55"/>
        <end position="208"/>
    </location>
</feature>
<evidence type="ECO:0000256" key="2">
    <source>
        <dbReference type="ARBA" id="ARBA00022598"/>
    </source>
</evidence>
<keyword evidence="4 5" id="KW-0067">ATP-binding</keyword>
<keyword evidence="5" id="KW-0961">Cell wall biogenesis/degradation</keyword>
<dbReference type="Pfam" id="PF08245">
    <property type="entry name" value="Mur_ligase_M"/>
    <property type="match status" value="1"/>
</dbReference>
<evidence type="ECO:0000259" key="7">
    <source>
        <dbReference type="Pfam" id="PF08353"/>
    </source>
</evidence>
<comment type="catalytic activity">
    <reaction evidence="5">
        <text>beta-D-GlcNAc-(1-&gt;4)-Mur2Ac(oyl-L-Ala-gamma-D-Glu-L-Lys-D-Ala-D-Ala)-di-trans,octa-cis-undecaprenyl diphosphate + L-glutamine + ATP + H2O = beta-D-GlcNAc-(1-&gt;4)-Mur2Ac(oyl-L-Ala-D-isoglutaminyl-L-Lys-D-Ala-D-Ala)-di-trans,octa-cis-undecaprenyl diphosphate + L-glutamate + ADP + phosphate + H(+)</text>
        <dbReference type="Rhea" id="RHEA:57928"/>
        <dbReference type="ChEBI" id="CHEBI:15377"/>
        <dbReference type="ChEBI" id="CHEBI:15378"/>
        <dbReference type="ChEBI" id="CHEBI:29985"/>
        <dbReference type="ChEBI" id="CHEBI:30616"/>
        <dbReference type="ChEBI" id="CHEBI:43474"/>
        <dbReference type="ChEBI" id="CHEBI:58359"/>
        <dbReference type="ChEBI" id="CHEBI:60033"/>
        <dbReference type="ChEBI" id="CHEBI:62233"/>
        <dbReference type="ChEBI" id="CHEBI:456216"/>
        <dbReference type="EC" id="6.3.5.13"/>
    </reaction>
</comment>
<dbReference type="EC" id="6.3.5.13" evidence="5"/>
<dbReference type="PANTHER" id="PTHR23135:SF7">
    <property type="entry name" value="LIPID II ISOGLUTAMINYL SYNTHASE (GLUTAMINE-HYDROLYZING) SUBUNIT MURT"/>
    <property type="match status" value="1"/>
</dbReference>
<gene>
    <name evidence="5" type="primary">murT</name>
    <name evidence="8" type="ORF">SAMN02745221_00345</name>
</gene>
<comment type="function">
    <text evidence="5">The lipid II isoglutaminyl synthase complex catalyzes the formation of alpha-D-isoglutamine in the cell wall lipid II stem peptide. The MurT subunit catalyzes the ATP-dependent amidation of D-glutamate residue of lipid II, converting it to an isoglutamine residue.</text>
</comment>
<feature type="binding site" evidence="5">
    <location>
        <position position="235"/>
    </location>
    <ligand>
        <name>Zn(2+)</name>
        <dbReference type="ChEBI" id="CHEBI:29105"/>
    </ligand>
</feature>
<dbReference type="UniPathway" id="UPA00219"/>
<dbReference type="CDD" id="cd01983">
    <property type="entry name" value="SIMIBI"/>
    <property type="match status" value="1"/>
</dbReference>
<evidence type="ECO:0000256" key="4">
    <source>
        <dbReference type="ARBA" id="ARBA00022840"/>
    </source>
</evidence>
<dbReference type="PANTHER" id="PTHR23135">
    <property type="entry name" value="MUR LIGASE FAMILY MEMBER"/>
    <property type="match status" value="1"/>
</dbReference>
<comment type="similarity">
    <text evidence="5">Belongs to the MurCDEF family. MurT subfamily.</text>
</comment>
<dbReference type="InterPro" id="IPR018109">
    <property type="entry name" value="Folylpolyglutamate_synth_CS"/>
</dbReference>
<name>A0A1M5KB03_9FIRM</name>
<keyword evidence="5" id="KW-0573">Peptidoglycan synthesis</keyword>
<evidence type="ECO:0000259" key="6">
    <source>
        <dbReference type="Pfam" id="PF08245"/>
    </source>
</evidence>
<dbReference type="SUPFAM" id="SSF53623">
    <property type="entry name" value="MurD-like peptide ligases, catalytic domain"/>
    <property type="match status" value="1"/>
</dbReference>
<dbReference type="RefSeq" id="WP_073089293.1">
    <property type="nucleotide sequence ID" value="NZ_FQWY01000004.1"/>
</dbReference>
<feature type="binding site" evidence="5">
    <location>
        <position position="232"/>
    </location>
    <ligand>
        <name>Zn(2+)</name>
        <dbReference type="ChEBI" id="CHEBI:29105"/>
    </ligand>
</feature>
<evidence type="ECO:0000313" key="9">
    <source>
        <dbReference type="Proteomes" id="UP000242329"/>
    </source>
</evidence>
<dbReference type="InterPro" id="IPR043703">
    <property type="entry name" value="Lipid_II_synth_MurT"/>
</dbReference>
<evidence type="ECO:0000313" key="8">
    <source>
        <dbReference type="EMBL" id="SHG49629.1"/>
    </source>
</evidence>
<dbReference type="GO" id="GO:0071555">
    <property type="term" value="P:cell wall organization"/>
    <property type="evidence" value="ECO:0007669"/>
    <property type="project" value="UniProtKB-KW"/>
</dbReference>